<dbReference type="EMBL" id="JAUJYO010000006">
    <property type="protein sequence ID" value="KAK1314299.1"/>
    <property type="molecule type" value="Genomic_DNA"/>
</dbReference>
<keyword evidence="2" id="KW-1185">Reference proteome</keyword>
<dbReference type="Proteomes" id="UP001180020">
    <property type="component" value="Unassembled WGS sequence"/>
</dbReference>
<evidence type="ECO:0000313" key="2">
    <source>
        <dbReference type="Proteomes" id="UP001180020"/>
    </source>
</evidence>
<proteinExistence type="predicted"/>
<dbReference type="AlphaFoldDB" id="A0AAV9ELB4"/>
<reference evidence="1" key="2">
    <citation type="submission" date="2023-06" db="EMBL/GenBank/DDBJ databases">
        <authorList>
            <person name="Ma L."/>
            <person name="Liu K.-W."/>
            <person name="Li Z."/>
            <person name="Hsiao Y.-Y."/>
            <person name="Qi Y."/>
            <person name="Fu T."/>
            <person name="Tang G."/>
            <person name="Zhang D."/>
            <person name="Sun W.-H."/>
            <person name="Liu D.-K."/>
            <person name="Li Y."/>
            <person name="Chen G.-Z."/>
            <person name="Liu X.-D."/>
            <person name="Liao X.-Y."/>
            <person name="Jiang Y.-T."/>
            <person name="Yu X."/>
            <person name="Hao Y."/>
            <person name="Huang J."/>
            <person name="Zhao X.-W."/>
            <person name="Ke S."/>
            <person name="Chen Y.-Y."/>
            <person name="Wu W.-L."/>
            <person name="Hsu J.-L."/>
            <person name="Lin Y.-F."/>
            <person name="Huang M.-D."/>
            <person name="Li C.-Y."/>
            <person name="Huang L."/>
            <person name="Wang Z.-W."/>
            <person name="Zhao X."/>
            <person name="Zhong W.-Y."/>
            <person name="Peng D.-H."/>
            <person name="Ahmad S."/>
            <person name="Lan S."/>
            <person name="Zhang J.-S."/>
            <person name="Tsai W.-C."/>
            <person name="Van De Peer Y."/>
            <person name="Liu Z.-J."/>
        </authorList>
    </citation>
    <scope>NUCLEOTIDE SEQUENCE</scope>
    <source>
        <strain evidence="1">CP</strain>
        <tissue evidence="1">Leaves</tissue>
    </source>
</reference>
<organism evidence="1 2">
    <name type="scientific">Acorus calamus</name>
    <name type="common">Sweet flag</name>
    <dbReference type="NCBI Taxonomy" id="4465"/>
    <lineage>
        <taxon>Eukaryota</taxon>
        <taxon>Viridiplantae</taxon>
        <taxon>Streptophyta</taxon>
        <taxon>Embryophyta</taxon>
        <taxon>Tracheophyta</taxon>
        <taxon>Spermatophyta</taxon>
        <taxon>Magnoliopsida</taxon>
        <taxon>Liliopsida</taxon>
        <taxon>Acoraceae</taxon>
        <taxon>Acorus</taxon>
    </lineage>
</organism>
<reference evidence="1" key="1">
    <citation type="journal article" date="2023" name="Nat. Commun.">
        <title>Diploid and tetraploid genomes of Acorus and the evolution of monocots.</title>
        <authorList>
            <person name="Ma L."/>
            <person name="Liu K.W."/>
            <person name="Li Z."/>
            <person name="Hsiao Y.Y."/>
            <person name="Qi Y."/>
            <person name="Fu T."/>
            <person name="Tang G.D."/>
            <person name="Zhang D."/>
            <person name="Sun W.H."/>
            <person name="Liu D.K."/>
            <person name="Li Y."/>
            <person name="Chen G.Z."/>
            <person name="Liu X.D."/>
            <person name="Liao X.Y."/>
            <person name="Jiang Y.T."/>
            <person name="Yu X."/>
            <person name="Hao Y."/>
            <person name="Huang J."/>
            <person name="Zhao X.W."/>
            <person name="Ke S."/>
            <person name="Chen Y.Y."/>
            <person name="Wu W.L."/>
            <person name="Hsu J.L."/>
            <person name="Lin Y.F."/>
            <person name="Huang M.D."/>
            <person name="Li C.Y."/>
            <person name="Huang L."/>
            <person name="Wang Z.W."/>
            <person name="Zhao X."/>
            <person name="Zhong W.Y."/>
            <person name="Peng D.H."/>
            <person name="Ahmad S."/>
            <person name="Lan S."/>
            <person name="Zhang J.S."/>
            <person name="Tsai W.C."/>
            <person name="Van de Peer Y."/>
            <person name="Liu Z.J."/>
        </authorList>
    </citation>
    <scope>NUCLEOTIDE SEQUENCE</scope>
    <source>
        <strain evidence="1">CP</strain>
    </source>
</reference>
<sequence length="67" mass="7060">MEEPSITVGMNLNANQDDNNTETLIIATVSFGKLGISTSLSKKSDPRVGLGAPSAALLYPRNQVVVD</sequence>
<evidence type="ECO:0000313" key="1">
    <source>
        <dbReference type="EMBL" id="KAK1314299.1"/>
    </source>
</evidence>
<accession>A0AAV9ELB4</accession>
<name>A0AAV9ELB4_ACOCL</name>
<protein>
    <submittedName>
        <fullName evidence="1">Uncharacterized protein</fullName>
    </submittedName>
</protein>
<comment type="caution">
    <text evidence="1">The sequence shown here is derived from an EMBL/GenBank/DDBJ whole genome shotgun (WGS) entry which is preliminary data.</text>
</comment>
<gene>
    <name evidence="1" type="ORF">QJS10_CPA06g01059</name>
</gene>